<dbReference type="EMBL" id="LGKP01000014">
    <property type="protein sequence ID" value="KPL90020.1"/>
    <property type="molecule type" value="Genomic_DNA"/>
</dbReference>
<proteinExistence type="predicted"/>
<comment type="caution">
    <text evidence="1">The sequence shown here is derived from an EMBL/GenBank/DDBJ whole genome shotgun (WGS) entry which is preliminary data.</text>
</comment>
<organism evidence="1 2">
    <name type="scientific">Herpetosiphon geysericola</name>
    <dbReference type="NCBI Taxonomy" id="70996"/>
    <lineage>
        <taxon>Bacteria</taxon>
        <taxon>Bacillati</taxon>
        <taxon>Chloroflexota</taxon>
        <taxon>Chloroflexia</taxon>
        <taxon>Herpetosiphonales</taxon>
        <taxon>Herpetosiphonaceae</taxon>
        <taxon>Herpetosiphon</taxon>
    </lineage>
</organism>
<evidence type="ECO:0000313" key="2">
    <source>
        <dbReference type="Proteomes" id="UP000050277"/>
    </source>
</evidence>
<keyword evidence="2" id="KW-1185">Reference proteome</keyword>
<reference evidence="1 2" key="1">
    <citation type="submission" date="2015-07" db="EMBL/GenBank/DDBJ databases">
        <title>Whole genome sequence of Herpetosiphon geysericola DSM 7119.</title>
        <authorList>
            <person name="Hemp J."/>
            <person name="Ward L.M."/>
            <person name="Pace L.A."/>
            <person name="Fischer W.W."/>
        </authorList>
    </citation>
    <scope>NUCLEOTIDE SEQUENCE [LARGE SCALE GENOMIC DNA]</scope>
    <source>
        <strain evidence="1 2">DSM 7119</strain>
    </source>
</reference>
<dbReference type="RefSeq" id="WP_054534053.1">
    <property type="nucleotide sequence ID" value="NZ_LGKP01000014.1"/>
</dbReference>
<sequence>MSRPPKKKYELGQWVRFSRIVAPKPDADGWPRTQYMGRVRKGMVIGVTKVYRRLPGTIPPRLADGVEVYLIAVSHHRYYRVFESDIKAN</sequence>
<dbReference type="Proteomes" id="UP000050277">
    <property type="component" value="Unassembled WGS sequence"/>
</dbReference>
<evidence type="ECO:0000313" key="1">
    <source>
        <dbReference type="EMBL" id="KPL90020.1"/>
    </source>
</evidence>
<gene>
    <name evidence="1" type="ORF">SE18_08695</name>
</gene>
<protein>
    <submittedName>
        <fullName evidence="1">Uncharacterized protein</fullName>
    </submittedName>
</protein>
<name>A0A0P6XYU9_9CHLR</name>
<dbReference type="STRING" id="70996.SE18_08695"/>
<dbReference type="AlphaFoldDB" id="A0A0P6XYU9"/>
<accession>A0A0P6XYU9</accession>